<feature type="compositionally biased region" description="Basic and acidic residues" evidence="1">
    <location>
        <begin position="554"/>
        <end position="565"/>
    </location>
</feature>
<feature type="region of interest" description="Disordered" evidence="1">
    <location>
        <begin position="259"/>
        <end position="373"/>
    </location>
</feature>
<feature type="compositionally biased region" description="Basic and acidic residues" evidence="1">
    <location>
        <begin position="431"/>
        <end position="440"/>
    </location>
</feature>
<evidence type="ECO:0000313" key="3">
    <source>
        <dbReference type="Proteomes" id="UP000757232"/>
    </source>
</evidence>
<feature type="compositionally biased region" description="Basic and acidic residues" evidence="1">
    <location>
        <begin position="748"/>
        <end position="760"/>
    </location>
</feature>
<feature type="compositionally biased region" description="Polar residues" evidence="1">
    <location>
        <begin position="419"/>
        <end position="428"/>
    </location>
</feature>
<feature type="compositionally biased region" description="Basic and acidic residues" evidence="1">
    <location>
        <begin position="621"/>
        <end position="642"/>
    </location>
</feature>
<proteinExistence type="predicted"/>
<dbReference type="AlphaFoldDB" id="A0A9Q5HU90"/>
<evidence type="ECO:0000313" key="2">
    <source>
        <dbReference type="EMBL" id="OCB86098.1"/>
    </source>
</evidence>
<feature type="region of interest" description="Disordered" evidence="1">
    <location>
        <begin position="546"/>
        <end position="806"/>
    </location>
</feature>
<feature type="compositionally biased region" description="Low complexity" evidence="1">
    <location>
        <begin position="502"/>
        <end position="513"/>
    </location>
</feature>
<keyword evidence="3" id="KW-1185">Reference proteome</keyword>
<reference evidence="2" key="1">
    <citation type="submission" date="2016-06" db="EMBL/GenBank/DDBJ databases">
        <title>Draft Genome sequence of the fungus Inonotus baumii.</title>
        <authorList>
            <person name="Zhu H."/>
            <person name="Lin W."/>
        </authorList>
    </citation>
    <scope>NUCLEOTIDE SEQUENCE</scope>
    <source>
        <strain evidence="2">821</strain>
    </source>
</reference>
<dbReference type="PANTHER" id="PTHR38696:SF1">
    <property type="entry name" value="MEDIATOR OF RNA POLYMERASE II TRANSCRIPTION SUBUNIT 13"/>
    <property type="match status" value="1"/>
</dbReference>
<comment type="caution">
    <text evidence="2">The sequence shown here is derived from an EMBL/GenBank/DDBJ whole genome shotgun (WGS) entry which is preliminary data.</text>
</comment>
<feature type="compositionally biased region" description="Basic and acidic residues" evidence="1">
    <location>
        <begin position="457"/>
        <end position="468"/>
    </location>
</feature>
<feature type="compositionally biased region" description="Gly residues" evidence="1">
    <location>
        <begin position="307"/>
        <end position="316"/>
    </location>
</feature>
<dbReference type="Proteomes" id="UP000757232">
    <property type="component" value="Unassembled WGS sequence"/>
</dbReference>
<sequence>MLQANPNNNSVLTVSPPDSGFIPRPEFARDSHVPSTFALLSIAGTSSVRLSSFSQQLLSSLRFALESQSLLRTIREEPSVNLVEYTLEGKPWAQRKNPNSEKLFVQILAIIFQHGYRFLSTIDYGREQSERVCIAFSRPAALSAHEAARTPFALSFPSSKVLRVINPPLNSTPAILAAARNAWPRGVTGEKTVSNGVWEFRLKGYGWFQEDTFAIDSMQHILALLNALDRYAFTLLTSISLTGSHSRVKDLWIFSGSPMEPSSDAVPSNSNIDLPRGPTPNSLKNALTPVWSSSSQGNNYSADTLHGKGGSLGGSSQGSFHNTLGHARSATEPNAPGMPRSSSVLRKKSSPKTLRSRPFGQPPFSRSEEEFPLRRQNLSPIGSVDMTGIGTANQQRNFVTEPTRNDARSPSPKDFPRLSTGSDPTSNAYGGREERARVKTGELFYETGPAPQQENPPRPEDTTSDVHRLCPSLGESDSESQRSSRQFNLRNSSEPPDDVPQSVSDRVVSDAASLTPPLLGSRVFRDSAFSSSTTKSCEIPIAWTGPTIDEEERDSEHFTCKRIPAERVPSSLETDEGYGGSTENGVPPAKRSSTPKFPGAWQPSPISEVPEDQGGLASLETDQRRDATSEHSPERRDVDAERMASPVRPYSPEATRKSEVALISTVTKPTQLTISTEKRRSANAPTSPTKTDGWVLVNIADGATDKRASSSSGDRPKSPSATKSSTDLRSKSPETTKPSLSPLAKAIVVEDAKKPIHEKSQSVSGLKRFLSGSRAKSKQAPTSFHDAAERTRKLGLRERWLKKTTT</sequence>
<feature type="compositionally biased region" description="Basic and acidic residues" evidence="1">
    <location>
        <begin position="786"/>
        <end position="806"/>
    </location>
</feature>
<feature type="compositionally biased region" description="Polar residues" evidence="1">
    <location>
        <begin position="664"/>
        <end position="675"/>
    </location>
</feature>
<gene>
    <name evidence="2" type="ORF">A7U60_g6685</name>
</gene>
<accession>A0A9Q5HU90</accession>
<organism evidence="2 3">
    <name type="scientific">Sanghuangporus baumii</name>
    <name type="common">Phellinus baumii</name>
    <dbReference type="NCBI Taxonomy" id="108892"/>
    <lineage>
        <taxon>Eukaryota</taxon>
        <taxon>Fungi</taxon>
        <taxon>Dikarya</taxon>
        <taxon>Basidiomycota</taxon>
        <taxon>Agaricomycotina</taxon>
        <taxon>Agaricomycetes</taxon>
        <taxon>Hymenochaetales</taxon>
        <taxon>Hymenochaetaceae</taxon>
        <taxon>Sanghuangporus</taxon>
    </lineage>
</organism>
<dbReference type="EMBL" id="LNZH02000204">
    <property type="protein sequence ID" value="OCB86098.1"/>
    <property type="molecule type" value="Genomic_DNA"/>
</dbReference>
<protein>
    <submittedName>
        <fullName evidence="2">Uncharacterized protein</fullName>
    </submittedName>
</protein>
<evidence type="ECO:0000256" key="1">
    <source>
        <dbReference type="SAM" id="MobiDB-lite"/>
    </source>
</evidence>
<feature type="compositionally biased region" description="Low complexity" evidence="1">
    <location>
        <begin position="709"/>
        <end position="721"/>
    </location>
</feature>
<dbReference type="OrthoDB" id="3358646at2759"/>
<feature type="compositionally biased region" description="Polar residues" evidence="1">
    <location>
        <begin position="279"/>
        <end position="302"/>
    </location>
</feature>
<name>A0A9Q5HU90_SANBA</name>
<dbReference type="PANTHER" id="PTHR38696">
    <property type="entry name" value="MEDIATOR OF RNA POLYMERASE II TRANSCRIPTION SUBUNIT 13"/>
    <property type="match status" value="1"/>
</dbReference>
<feature type="region of interest" description="Disordered" evidence="1">
    <location>
        <begin position="395"/>
        <end position="533"/>
    </location>
</feature>